<dbReference type="HOGENOM" id="CLU_195100_0_0_9"/>
<keyword evidence="3" id="KW-1185">Reference proteome</keyword>
<comment type="similarity">
    <text evidence="1">Belongs to the phD/YefM antitoxin family.</text>
</comment>
<proteinExistence type="inferred from homology"/>
<dbReference type="STRING" id="626523.GCWU000342_00078"/>
<evidence type="ECO:0000313" key="3">
    <source>
        <dbReference type="Proteomes" id="UP000003494"/>
    </source>
</evidence>
<dbReference type="eggNOG" id="COG4118">
    <property type="taxonomic scope" value="Bacteria"/>
</dbReference>
<organism evidence="2 3">
    <name type="scientific">Shuttleworthella satelles DSM 14600</name>
    <dbReference type="NCBI Taxonomy" id="626523"/>
    <lineage>
        <taxon>Bacteria</taxon>
        <taxon>Bacillati</taxon>
        <taxon>Bacillota</taxon>
        <taxon>Clostridia</taxon>
        <taxon>Lachnospirales</taxon>
        <taxon>Lachnospiraceae</taxon>
        <taxon>Shuttleworthella</taxon>
    </lineage>
</organism>
<evidence type="ECO:0000313" key="2">
    <source>
        <dbReference type="EMBL" id="EEP28737.1"/>
    </source>
</evidence>
<reference evidence="2" key="1">
    <citation type="submission" date="2009-04" db="EMBL/GenBank/DDBJ databases">
        <authorList>
            <person name="Weinstock G."/>
            <person name="Sodergren E."/>
            <person name="Clifton S."/>
            <person name="Fulton L."/>
            <person name="Fulton B."/>
            <person name="Courtney L."/>
            <person name="Fronick C."/>
            <person name="Harrison M."/>
            <person name="Strong C."/>
            <person name="Farmer C."/>
            <person name="Delahaunty K."/>
            <person name="Markovic C."/>
            <person name="Hall O."/>
            <person name="Minx P."/>
            <person name="Tomlinson C."/>
            <person name="Mitreva M."/>
            <person name="Nelson J."/>
            <person name="Hou S."/>
            <person name="Wollam A."/>
            <person name="Pepin K.H."/>
            <person name="Johnson M."/>
            <person name="Bhonagiri V."/>
            <person name="Nash W.E."/>
            <person name="Warren W."/>
            <person name="Chinwalla A."/>
            <person name="Mardis E.R."/>
            <person name="Wilson R.K."/>
        </authorList>
    </citation>
    <scope>NUCLEOTIDE SEQUENCE [LARGE SCALE GENOMIC DNA]</scope>
    <source>
        <strain evidence="2">DSM 14600</strain>
    </source>
</reference>
<name>C4G8B1_9FIRM</name>
<accession>C4G8B1</accession>
<dbReference type="SUPFAM" id="SSF143120">
    <property type="entry name" value="YefM-like"/>
    <property type="match status" value="1"/>
</dbReference>
<comment type="caution">
    <text evidence="2">The sequence shown here is derived from an EMBL/GenBank/DDBJ whole genome shotgun (WGS) entry which is preliminary data.</text>
</comment>
<evidence type="ECO:0000256" key="1">
    <source>
        <dbReference type="ARBA" id="ARBA00009981"/>
    </source>
</evidence>
<dbReference type="InterPro" id="IPR036165">
    <property type="entry name" value="YefM-like_sf"/>
</dbReference>
<protein>
    <submittedName>
        <fullName evidence="2">Prevent-host-death family protein</fullName>
    </submittedName>
</protein>
<dbReference type="NCBIfam" id="TIGR01552">
    <property type="entry name" value="phd_fam"/>
    <property type="match status" value="1"/>
</dbReference>
<gene>
    <name evidence="2" type="ORF">GCWU000342_00078</name>
</gene>
<sequence>MNVSQGGGTMSITATELKKNMGKYLLMAEKEDVYITKNGKMIAKLTSPFQNKMEIAESLFGILPKDMTLEEAERERREKI</sequence>
<dbReference type="EMBL" id="ACIP02000001">
    <property type="protein sequence ID" value="EEP28737.1"/>
    <property type="molecule type" value="Genomic_DNA"/>
</dbReference>
<dbReference type="Proteomes" id="UP000003494">
    <property type="component" value="Unassembled WGS sequence"/>
</dbReference>
<dbReference type="AlphaFoldDB" id="C4G8B1"/>